<dbReference type="AlphaFoldDB" id="A0ABD2GJU2"/>
<evidence type="ECO:0000313" key="2">
    <source>
        <dbReference type="EMBL" id="KAL3054342.1"/>
    </source>
</evidence>
<dbReference type="EMBL" id="JBIYXZ010002078">
    <property type="protein sequence ID" value="KAL3054342.1"/>
    <property type="molecule type" value="Genomic_DNA"/>
</dbReference>
<gene>
    <name evidence="2" type="ORF">OYC64_006631</name>
</gene>
<reference evidence="2 3" key="1">
    <citation type="journal article" date="2022" name="G3 (Bethesda)">
        <title>Evaluating Illumina-, Nanopore-, and PacBio-based genome assembly strategies with the bald notothen, Trematomus borchgrevinki.</title>
        <authorList>
            <person name="Rayamajhi N."/>
            <person name="Cheng C.C."/>
            <person name="Catchen J.M."/>
        </authorList>
    </citation>
    <scope>NUCLEOTIDE SEQUENCE [LARGE SCALE GENOMIC DNA]</scope>
    <source>
        <strain evidence="2">AGRC-2024</strain>
    </source>
</reference>
<evidence type="ECO:0000256" key="1">
    <source>
        <dbReference type="SAM" id="MobiDB-lite"/>
    </source>
</evidence>
<protein>
    <submittedName>
        <fullName evidence="2">Uncharacterized protein</fullName>
    </submittedName>
</protein>
<feature type="region of interest" description="Disordered" evidence="1">
    <location>
        <begin position="1"/>
        <end position="21"/>
    </location>
</feature>
<reference evidence="2 3" key="2">
    <citation type="journal article" date="2024" name="G3 (Bethesda)">
        <title>The genome of the cryopelagic Antarctic bald notothen, Trematomus borchgrevinki.</title>
        <authorList>
            <person name="Rayamajhi N."/>
            <person name="Rivera-Colon A.G."/>
            <person name="Minhas B.F."/>
            <person name="Cheng C.C."/>
            <person name="Catchen J.M."/>
        </authorList>
    </citation>
    <scope>NUCLEOTIDE SEQUENCE [LARGE SCALE GENOMIC DNA]</scope>
    <source>
        <strain evidence="2">AGRC-2024</strain>
    </source>
</reference>
<proteinExistence type="predicted"/>
<evidence type="ECO:0000313" key="3">
    <source>
        <dbReference type="Proteomes" id="UP001619887"/>
    </source>
</evidence>
<keyword evidence="3" id="KW-1185">Reference proteome</keyword>
<sequence>MAEERRRSKEENAAAADKAARKDVKRFLADGDEDLELESGAEDEFVPEVELFPETEPEPTASTKVQKNYDDIPNIALASVRYGIGLRSTAALIGAGIITEHNTSKVIDKNKVKRAQEKLMRELREEFEEKCREMGDLLHPL</sequence>
<organism evidence="2 3">
    <name type="scientific">Pagothenia borchgrevinki</name>
    <name type="common">Bald rockcod</name>
    <name type="synonym">Trematomus borchgrevinki</name>
    <dbReference type="NCBI Taxonomy" id="8213"/>
    <lineage>
        <taxon>Eukaryota</taxon>
        <taxon>Metazoa</taxon>
        <taxon>Chordata</taxon>
        <taxon>Craniata</taxon>
        <taxon>Vertebrata</taxon>
        <taxon>Euteleostomi</taxon>
        <taxon>Actinopterygii</taxon>
        <taxon>Neopterygii</taxon>
        <taxon>Teleostei</taxon>
        <taxon>Neoteleostei</taxon>
        <taxon>Acanthomorphata</taxon>
        <taxon>Eupercaria</taxon>
        <taxon>Perciformes</taxon>
        <taxon>Notothenioidei</taxon>
        <taxon>Nototheniidae</taxon>
        <taxon>Pagothenia</taxon>
    </lineage>
</organism>
<comment type="caution">
    <text evidence="2">The sequence shown here is derived from an EMBL/GenBank/DDBJ whole genome shotgun (WGS) entry which is preliminary data.</text>
</comment>
<name>A0ABD2GJU2_PAGBO</name>
<accession>A0ABD2GJU2</accession>
<dbReference type="Proteomes" id="UP001619887">
    <property type="component" value="Unassembled WGS sequence"/>
</dbReference>